<reference evidence="2 3" key="1">
    <citation type="submission" date="2018-06" db="EMBL/GenBank/DDBJ databases">
        <title>Complete Genomes of Monosporascus.</title>
        <authorList>
            <person name="Robinson A.J."/>
            <person name="Natvig D.O."/>
        </authorList>
    </citation>
    <scope>NUCLEOTIDE SEQUENCE [LARGE SCALE GENOMIC DNA]</scope>
    <source>
        <strain evidence="2 3">CBS 110550</strain>
    </source>
</reference>
<dbReference type="OrthoDB" id="5352132at2759"/>
<comment type="caution">
    <text evidence="2">The sequence shown here is derived from an EMBL/GenBank/DDBJ whole genome shotgun (WGS) entry which is preliminary data.</text>
</comment>
<dbReference type="Pfam" id="PF08316">
    <property type="entry name" value="Pal1"/>
    <property type="match status" value="1"/>
</dbReference>
<feature type="compositionally biased region" description="Pro residues" evidence="1">
    <location>
        <begin position="121"/>
        <end position="131"/>
    </location>
</feature>
<dbReference type="STRING" id="155417.A0A4Q4TKP6"/>
<sequence>MSADLLGLGQPDNHQRPSSSGPGLTLNLSSNNPFRNRAASPSSFSPPLPHSPFDDPPARPVSRNPFLDPFNQPFTEQRTSTNAMASTKSQNSATIEELFDNIFIDDGSGKKPTSRPSDSGPRPPMNRPPGGPGAGPRRGENIPPRDSLGPSRSHRPTRSQEEALRARKPQGAPKEQSLLDSSPRRSVPRPRRNSDTSILEIEKPLTEEEKRKRKERERRLREQKARPNRKVDIIDKLDATGIYGGGLFHHDGPFDACNPNRNRKGSRRAPMLAFAKDSANNSIGGSGPVNARPDHSTIMGYHDDEAFKDYSTRRGRDGYSEQRSGKSEATVFDAKSQGTILHGDESLGLGTSTFLEGTPAARAVIQRREAETAQENMELGLQRKKSLAQRIRGAKRGPHATGRLTSPEAAYYSPRSGDLPSGSGASERNPFFNEFDTTEETITIKRKNSNAPSSPSEYPPTLERRNTSDASASLDGAGRPQGGGFISRVKSLKGGRRQRSDQGHAQPQPSAPGPGVAM</sequence>
<evidence type="ECO:0000313" key="2">
    <source>
        <dbReference type="EMBL" id="RYP05833.1"/>
    </source>
</evidence>
<evidence type="ECO:0000256" key="1">
    <source>
        <dbReference type="SAM" id="MobiDB-lite"/>
    </source>
</evidence>
<dbReference type="PANTHER" id="PTHR28307:SF2">
    <property type="entry name" value="PROTEIN PAL1"/>
    <property type="match status" value="1"/>
</dbReference>
<feature type="compositionally biased region" description="Polar residues" evidence="1">
    <location>
        <begin position="16"/>
        <end position="34"/>
    </location>
</feature>
<proteinExistence type="predicted"/>
<dbReference type="EMBL" id="QJNU01000154">
    <property type="protein sequence ID" value="RYP05833.1"/>
    <property type="molecule type" value="Genomic_DNA"/>
</dbReference>
<evidence type="ECO:0008006" key="4">
    <source>
        <dbReference type="Google" id="ProtNLM"/>
    </source>
</evidence>
<gene>
    <name evidence="2" type="ORF">DL764_003544</name>
</gene>
<dbReference type="AlphaFoldDB" id="A0A4Q4TKP6"/>
<dbReference type="GO" id="GO:0005737">
    <property type="term" value="C:cytoplasm"/>
    <property type="evidence" value="ECO:0007669"/>
    <property type="project" value="TreeGrafter"/>
</dbReference>
<dbReference type="PANTHER" id="PTHR28307">
    <property type="entry name" value="PROTEIN PAL1"/>
    <property type="match status" value="1"/>
</dbReference>
<name>A0A4Q4TKP6_9PEZI</name>
<dbReference type="InterPro" id="IPR013226">
    <property type="entry name" value="Pal1"/>
</dbReference>
<feature type="compositionally biased region" description="Polar residues" evidence="1">
    <location>
        <begin position="72"/>
        <end position="94"/>
    </location>
</feature>
<feature type="region of interest" description="Disordered" evidence="1">
    <location>
        <begin position="278"/>
        <end position="330"/>
    </location>
</feature>
<keyword evidence="3" id="KW-1185">Reference proteome</keyword>
<feature type="compositionally biased region" description="Basic residues" evidence="1">
    <location>
        <begin position="382"/>
        <end position="398"/>
    </location>
</feature>
<dbReference type="Proteomes" id="UP000293360">
    <property type="component" value="Unassembled WGS sequence"/>
</dbReference>
<feature type="compositionally biased region" description="Basic and acidic residues" evidence="1">
    <location>
        <begin position="301"/>
        <end position="326"/>
    </location>
</feature>
<accession>A0A4Q4TKP6</accession>
<protein>
    <recommendedName>
        <fullName evidence="4">Pal1 cell morphology protein</fullName>
    </recommendedName>
</protein>
<evidence type="ECO:0000313" key="3">
    <source>
        <dbReference type="Proteomes" id="UP000293360"/>
    </source>
</evidence>
<organism evidence="2 3">
    <name type="scientific">Monosporascus ibericus</name>
    <dbReference type="NCBI Taxonomy" id="155417"/>
    <lineage>
        <taxon>Eukaryota</taxon>
        <taxon>Fungi</taxon>
        <taxon>Dikarya</taxon>
        <taxon>Ascomycota</taxon>
        <taxon>Pezizomycotina</taxon>
        <taxon>Sordariomycetes</taxon>
        <taxon>Xylariomycetidae</taxon>
        <taxon>Xylariales</taxon>
        <taxon>Xylariales incertae sedis</taxon>
        <taxon>Monosporascus</taxon>
    </lineage>
</organism>
<feature type="compositionally biased region" description="Basic and acidic residues" evidence="1">
    <location>
        <begin position="200"/>
        <end position="210"/>
    </location>
</feature>
<feature type="region of interest" description="Disordered" evidence="1">
    <location>
        <begin position="248"/>
        <end position="267"/>
    </location>
</feature>
<feature type="region of interest" description="Disordered" evidence="1">
    <location>
        <begin position="1"/>
        <end position="228"/>
    </location>
</feature>
<feature type="compositionally biased region" description="Basic and acidic residues" evidence="1">
    <location>
        <begin position="217"/>
        <end position="228"/>
    </location>
</feature>
<feature type="region of interest" description="Disordered" evidence="1">
    <location>
        <begin position="373"/>
        <end position="518"/>
    </location>
</feature>